<gene>
    <name evidence="2" type="ORF">KC571_01970</name>
    <name evidence="3" type="ORF">KC573_04390</name>
</gene>
<keyword evidence="1" id="KW-0812">Transmembrane</keyword>
<accession>A0A955LWY6</accession>
<dbReference type="EMBL" id="JAGQKX010000037">
    <property type="protein sequence ID" value="MCA9390145.1"/>
    <property type="molecule type" value="Genomic_DNA"/>
</dbReference>
<dbReference type="PIRSF" id="PIRSF004525">
    <property type="entry name" value="Pilin_peptidase-dep_B_prd"/>
    <property type="match status" value="1"/>
</dbReference>
<dbReference type="EMBL" id="JAGQKY010000258">
    <property type="protein sequence ID" value="MCA9398043.1"/>
    <property type="molecule type" value="Genomic_DNA"/>
</dbReference>
<reference evidence="3" key="1">
    <citation type="submission" date="2020-04" db="EMBL/GenBank/DDBJ databases">
        <authorList>
            <person name="Zhang T."/>
        </authorList>
    </citation>
    <scope>NUCLEOTIDE SEQUENCE</scope>
    <source>
        <strain evidence="2">HKST-UBA01</strain>
        <strain evidence="3">HKST-UBA02</strain>
    </source>
</reference>
<keyword evidence="1" id="KW-0472">Membrane</keyword>
<name>A0A955LWY6_UNCKA</name>
<dbReference type="Proteomes" id="UP000699691">
    <property type="component" value="Unassembled WGS sequence"/>
</dbReference>
<dbReference type="InterPro" id="IPR016419">
    <property type="entry name" value="Prepilin_Pept-dep_B_prd"/>
</dbReference>
<keyword evidence="1" id="KW-1133">Transmembrane helix</keyword>
<feature type="transmembrane region" description="Helical" evidence="1">
    <location>
        <begin position="17"/>
        <end position="39"/>
    </location>
</feature>
<organism evidence="3 4">
    <name type="scientific">candidate division WWE3 bacterium</name>
    <dbReference type="NCBI Taxonomy" id="2053526"/>
    <lineage>
        <taxon>Bacteria</taxon>
        <taxon>Katanobacteria</taxon>
    </lineage>
</organism>
<dbReference type="Pfam" id="PF07963">
    <property type="entry name" value="N_methyl"/>
    <property type="match status" value="1"/>
</dbReference>
<dbReference type="AlphaFoldDB" id="A0A955LWY6"/>
<reference evidence="3" key="2">
    <citation type="journal article" date="2021" name="Microbiome">
        <title>Successional dynamics and alternative stable states in a saline activated sludge microbial community over 9 years.</title>
        <authorList>
            <person name="Wang Y."/>
            <person name="Ye J."/>
            <person name="Ju F."/>
            <person name="Liu L."/>
            <person name="Boyd J.A."/>
            <person name="Deng Y."/>
            <person name="Parks D.H."/>
            <person name="Jiang X."/>
            <person name="Yin X."/>
            <person name="Woodcroft B.J."/>
            <person name="Tyson G.W."/>
            <person name="Hugenholtz P."/>
            <person name="Polz M.F."/>
            <person name="Zhang T."/>
        </authorList>
    </citation>
    <scope>NUCLEOTIDE SEQUENCE</scope>
    <source>
        <strain evidence="2">HKST-UBA01</strain>
        <strain evidence="3">HKST-UBA02</strain>
    </source>
</reference>
<dbReference type="Proteomes" id="UP000701698">
    <property type="component" value="Unassembled WGS sequence"/>
</dbReference>
<dbReference type="InterPro" id="IPR012902">
    <property type="entry name" value="N_methyl_site"/>
</dbReference>
<protein>
    <submittedName>
        <fullName evidence="3">Prepilin-type N-terminal cleavage/methylation domain-containing protein</fullName>
    </submittedName>
</protein>
<evidence type="ECO:0000313" key="3">
    <source>
        <dbReference type="EMBL" id="MCA9398043.1"/>
    </source>
</evidence>
<proteinExistence type="predicted"/>
<evidence type="ECO:0000313" key="4">
    <source>
        <dbReference type="Proteomes" id="UP000699691"/>
    </source>
</evidence>
<comment type="caution">
    <text evidence="3">The sequence shown here is derived from an EMBL/GenBank/DDBJ whole genome shotgun (WGS) entry which is preliminary data.</text>
</comment>
<evidence type="ECO:0000256" key="1">
    <source>
        <dbReference type="SAM" id="Phobius"/>
    </source>
</evidence>
<sequence length="166" mass="18045">MQKNTFNNSKGLTLIEVVIYIAISALLLVVNLGVLVNILRVRAETVETQDLNFAMNTLSLAVTQDLRWGDTAQLTNGGAELEITKGSDTLHYYRQGNALFKEENGTPYQVSPNNVVVTSLAFEDLSTVDTPPSIRVTIQAYGATTIRQVPATVTTTVSMRNKSVGP</sequence>
<evidence type="ECO:0000313" key="2">
    <source>
        <dbReference type="EMBL" id="MCA9390145.1"/>
    </source>
</evidence>